<dbReference type="OrthoDB" id="214150at2"/>
<evidence type="ECO:0000259" key="1">
    <source>
        <dbReference type="Pfam" id="PF08818"/>
    </source>
</evidence>
<evidence type="ECO:0000313" key="3">
    <source>
        <dbReference type="Proteomes" id="UP000219559"/>
    </source>
</evidence>
<reference evidence="2 3" key="1">
    <citation type="submission" date="2017-04" db="EMBL/GenBank/DDBJ databases">
        <title>A new member of the family Flavobacteriaceae isolated from ascidians.</title>
        <authorList>
            <person name="Chen L."/>
        </authorList>
    </citation>
    <scope>NUCLEOTIDE SEQUENCE [LARGE SCALE GENOMIC DNA]</scope>
    <source>
        <strain evidence="2 3">HQA918</strain>
    </source>
</reference>
<accession>A0A2A4G8H8</accession>
<dbReference type="EMBL" id="NBWU01000003">
    <property type="protein sequence ID" value="PCE64288.1"/>
    <property type="molecule type" value="Genomic_DNA"/>
</dbReference>
<organism evidence="2 3">
    <name type="scientific">Sediminicola luteus</name>
    <dbReference type="NCBI Taxonomy" id="319238"/>
    <lineage>
        <taxon>Bacteria</taxon>
        <taxon>Pseudomonadati</taxon>
        <taxon>Bacteroidota</taxon>
        <taxon>Flavobacteriia</taxon>
        <taxon>Flavobacteriales</taxon>
        <taxon>Flavobacteriaceae</taxon>
        <taxon>Sediminicola</taxon>
    </lineage>
</organism>
<gene>
    <name evidence="2" type="ORF">B7P33_08270</name>
</gene>
<dbReference type="InterPro" id="IPR016786">
    <property type="entry name" value="YdeI_bac"/>
</dbReference>
<dbReference type="Pfam" id="PF13376">
    <property type="entry name" value="OmdA"/>
    <property type="match status" value="1"/>
</dbReference>
<comment type="caution">
    <text evidence="2">The sequence shown here is derived from an EMBL/GenBank/DDBJ whole genome shotgun (WGS) entry which is preliminary data.</text>
</comment>
<dbReference type="Gene3D" id="3.90.1150.200">
    <property type="match status" value="1"/>
</dbReference>
<sequence>MDKKKQAKLEAYYEKDGPFTEQLNILRALALEVGFTETLKWSMPVYMVDNKNVVGISAFKNHYGLWFFNGNFLKDPKKVLTNAQEGKTKSMRQWRFEATDDLNKADLIAYLKEAMANQKAGLSLAPAKAGSKTIAMPEELQKALDSSDTLRKAFDTLSPFKQREYMEHIGGAKRESTRVSRLEKCTALILEGKGLNDKYR</sequence>
<name>A0A2A4G8H8_9FLAO</name>
<dbReference type="Proteomes" id="UP000219559">
    <property type="component" value="Unassembled WGS sequence"/>
</dbReference>
<dbReference type="RefSeq" id="WP_097440412.1">
    <property type="nucleotide sequence ID" value="NZ_KZ300476.1"/>
</dbReference>
<evidence type="ECO:0000313" key="2">
    <source>
        <dbReference type="EMBL" id="PCE64288.1"/>
    </source>
</evidence>
<keyword evidence="3" id="KW-1185">Reference proteome</keyword>
<dbReference type="SUPFAM" id="SSF159888">
    <property type="entry name" value="YdhG-like"/>
    <property type="match status" value="1"/>
</dbReference>
<dbReference type="InterPro" id="IPR014922">
    <property type="entry name" value="YdhG-like"/>
</dbReference>
<dbReference type="Pfam" id="PF08818">
    <property type="entry name" value="DUF1801"/>
    <property type="match status" value="1"/>
</dbReference>
<feature type="domain" description="YdhG-like" evidence="1">
    <location>
        <begin position="22"/>
        <end position="115"/>
    </location>
</feature>
<dbReference type="AlphaFoldDB" id="A0A2A4G8H8"/>
<protein>
    <recommendedName>
        <fullName evidence="1">YdhG-like domain-containing protein</fullName>
    </recommendedName>
</protein>
<dbReference type="PIRSF" id="PIRSF021308">
    <property type="entry name" value="UCP021308"/>
    <property type="match status" value="1"/>
</dbReference>
<proteinExistence type="predicted"/>